<name>A0A1M7IGA9_RUMFL</name>
<dbReference type="OrthoDB" id="1815923at2"/>
<keyword evidence="1" id="KW-0732">Signal</keyword>
<dbReference type="Proteomes" id="UP000184394">
    <property type="component" value="Unassembled WGS sequence"/>
</dbReference>
<dbReference type="InterPro" id="IPR032675">
    <property type="entry name" value="LRR_dom_sf"/>
</dbReference>
<accession>A0A1M7IGA9</accession>
<dbReference type="PANTHER" id="PTHR45661">
    <property type="entry name" value="SURFACE ANTIGEN"/>
    <property type="match status" value="1"/>
</dbReference>
<dbReference type="InterPro" id="IPR053139">
    <property type="entry name" value="Surface_bspA-like"/>
</dbReference>
<feature type="signal peptide" evidence="1">
    <location>
        <begin position="1"/>
        <end position="30"/>
    </location>
</feature>
<dbReference type="Gene3D" id="3.80.10.10">
    <property type="entry name" value="Ribonuclease Inhibitor"/>
    <property type="match status" value="2"/>
</dbReference>
<dbReference type="InterPro" id="IPR026906">
    <property type="entry name" value="LRR_5"/>
</dbReference>
<reference evidence="2 3" key="1">
    <citation type="submission" date="2016-11" db="EMBL/GenBank/DDBJ databases">
        <authorList>
            <person name="Jaros S."/>
            <person name="Januszkiewicz K."/>
            <person name="Wedrychowicz H."/>
        </authorList>
    </citation>
    <scope>NUCLEOTIDE SEQUENCE [LARGE SCALE GENOMIC DNA]</scope>
    <source>
        <strain evidence="2 3">Y1</strain>
    </source>
</reference>
<dbReference type="Pfam" id="PF13306">
    <property type="entry name" value="LRR_5"/>
    <property type="match status" value="1"/>
</dbReference>
<evidence type="ECO:0000313" key="2">
    <source>
        <dbReference type="EMBL" id="SHM39467.1"/>
    </source>
</evidence>
<dbReference type="EMBL" id="FRCT01000004">
    <property type="protein sequence ID" value="SHM39467.1"/>
    <property type="molecule type" value="Genomic_DNA"/>
</dbReference>
<gene>
    <name evidence="2" type="ORF">SAMN04487860_10486</name>
</gene>
<proteinExistence type="predicted"/>
<evidence type="ECO:0000313" key="3">
    <source>
        <dbReference type="Proteomes" id="UP000184394"/>
    </source>
</evidence>
<sequence>MKHSKIITWLSATMLGLTITAFSPRLTAEAAQGNGTTDDGFSYTYDTVTKEATITRYDGNEKELTIPKKVGNYTVTVIGKGVFQSHKITKLTIPGNVKEIKEFAFGWCNSLTSVEFKGATKVDEHAFYKCPVLTDISLSKNMPSIGSYAFQACKGLKTLTIPADIKMGGSVFSDCTSLHTVTINGATEVGVSAFSGCTSLKNIYLSDSVKTIGSSAFSNCTSLQSYIVPSSIKTIEPGAFYKCSSLNSVSIQGQTEIQSGAFWNCSKLEKVQLSPNSRTPSNQCGFIDCPSLHIVNGKEALQYETDSNGEIYPIINPAITESIRDHFCRSENVGFVDEYCTKLCEYIVKTETDPWMNDALKARQLHDWLICHCEKENSNDGKDVGDVENHVASSIFLSYAINARGEGMGETVCEGFAKAYTMLLTTAKIESHIIGCNIHVLNLVRINDKYYTVDVTNDAQYEISYDSFLKSTPCTTYDQYLEYDHPLLEVYHNDISKEIPKCLQDYPDSNWDGILDNDFDLDGTDFAHDFMDDLNAYQGMLRFAFGFDSTPEQINDRLGEVLSQLHALHKGYWDYVNDAAPVSVKVSNGGTAEFKVTLFGEDLHYQWMVYNDRIGCWDYMQCAEGIEPTLRWPADEDTNGMKFYCCITNQDGYTINSMPVTLTVI</sequence>
<organism evidence="2 3">
    <name type="scientific">Ruminococcus flavefaciens</name>
    <dbReference type="NCBI Taxonomy" id="1265"/>
    <lineage>
        <taxon>Bacteria</taxon>
        <taxon>Bacillati</taxon>
        <taxon>Bacillota</taxon>
        <taxon>Clostridia</taxon>
        <taxon>Eubacteriales</taxon>
        <taxon>Oscillospiraceae</taxon>
        <taxon>Ruminococcus</taxon>
    </lineage>
</organism>
<dbReference type="RefSeq" id="WP_081373397.1">
    <property type="nucleotide sequence ID" value="NZ_FRCT01000004.1"/>
</dbReference>
<dbReference type="SUPFAM" id="SSF54001">
    <property type="entry name" value="Cysteine proteinases"/>
    <property type="match status" value="1"/>
</dbReference>
<dbReference type="SUPFAM" id="SSF52058">
    <property type="entry name" value="L domain-like"/>
    <property type="match status" value="1"/>
</dbReference>
<dbReference type="AlphaFoldDB" id="A0A1M7IGA9"/>
<protein>
    <submittedName>
        <fullName evidence="2">Leucine rich repeat-containing protein</fullName>
    </submittedName>
</protein>
<dbReference type="PANTHER" id="PTHR45661:SF3">
    <property type="entry name" value="IG-LIKE DOMAIN-CONTAINING PROTEIN"/>
    <property type="match status" value="1"/>
</dbReference>
<dbReference type="InterPro" id="IPR038765">
    <property type="entry name" value="Papain-like_cys_pep_sf"/>
</dbReference>
<feature type="chain" id="PRO_5013110872" evidence="1">
    <location>
        <begin position="31"/>
        <end position="665"/>
    </location>
</feature>
<evidence type="ECO:0000256" key="1">
    <source>
        <dbReference type="SAM" id="SignalP"/>
    </source>
</evidence>